<name>A0A426ZDL5_ENSVE</name>
<evidence type="ECO:0000256" key="1">
    <source>
        <dbReference type="SAM" id="MobiDB-lite"/>
    </source>
</evidence>
<organism evidence="3 4">
    <name type="scientific">Ensete ventricosum</name>
    <name type="common">Abyssinian banana</name>
    <name type="synonym">Musa ensete</name>
    <dbReference type="NCBI Taxonomy" id="4639"/>
    <lineage>
        <taxon>Eukaryota</taxon>
        <taxon>Viridiplantae</taxon>
        <taxon>Streptophyta</taxon>
        <taxon>Embryophyta</taxon>
        <taxon>Tracheophyta</taxon>
        <taxon>Spermatophyta</taxon>
        <taxon>Magnoliopsida</taxon>
        <taxon>Liliopsida</taxon>
        <taxon>Zingiberales</taxon>
        <taxon>Musaceae</taxon>
        <taxon>Ensete</taxon>
    </lineage>
</organism>
<dbReference type="EMBL" id="AMZH03007141">
    <property type="protein sequence ID" value="RRT62049.1"/>
    <property type="molecule type" value="Genomic_DNA"/>
</dbReference>
<dbReference type="Proteomes" id="UP000287651">
    <property type="component" value="Unassembled WGS sequence"/>
</dbReference>
<reference evidence="3 4" key="1">
    <citation type="journal article" date="2014" name="Agronomy (Basel)">
        <title>A Draft Genome Sequence for Ensete ventricosum, the Drought-Tolerant Tree Against Hunger.</title>
        <authorList>
            <person name="Harrison J."/>
            <person name="Moore K.A."/>
            <person name="Paszkiewicz K."/>
            <person name="Jones T."/>
            <person name="Grant M."/>
            <person name="Ambacheew D."/>
            <person name="Muzemil S."/>
            <person name="Studholme D.J."/>
        </authorList>
    </citation>
    <scope>NUCLEOTIDE SEQUENCE [LARGE SCALE GENOMIC DNA]</scope>
</reference>
<feature type="chain" id="PRO_5019381556" description="Secreted protein" evidence="2">
    <location>
        <begin position="16"/>
        <end position="108"/>
    </location>
</feature>
<comment type="caution">
    <text evidence="3">The sequence shown here is derived from an EMBL/GenBank/DDBJ whole genome shotgun (WGS) entry which is preliminary data.</text>
</comment>
<feature type="region of interest" description="Disordered" evidence="1">
    <location>
        <begin position="30"/>
        <end position="76"/>
    </location>
</feature>
<sequence length="108" mass="11419">MLLVLCTVLPPPIPAGDGCCNRSFASKSLSISSPPPPPTAIIPAFQPHHGYLPTDPHPSLSGRATRARHGLRERGAVNEDPRIIGFPSFPCPPLFGPAFVNSSSDKRG</sequence>
<keyword evidence="2" id="KW-0732">Signal</keyword>
<accession>A0A426ZDL5</accession>
<evidence type="ECO:0000256" key="2">
    <source>
        <dbReference type="SAM" id="SignalP"/>
    </source>
</evidence>
<gene>
    <name evidence="3" type="ORF">B296_00027491</name>
</gene>
<proteinExistence type="predicted"/>
<evidence type="ECO:0000313" key="3">
    <source>
        <dbReference type="EMBL" id="RRT62049.1"/>
    </source>
</evidence>
<feature type="signal peptide" evidence="2">
    <location>
        <begin position="1"/>
        <end position="15"/>
    </location>
</feature>
<evidence type="ECO:0008006" key="5">
    <source>
        <dbReference type="Google" id="ProtNLM"/>
    </source>
</evidence>
<evidence type="ECO:0000313" key="4">
    <source>
        <dbReference type="Proteomes" id="UP000287651"/>
    </source>
</evidence>
<dbReference type="AlphaFoldDB" id="A0A426ZDL5"/>
<protein>
    <recommendedName>
        <fullName evidence="5">Secreted protein</fullName>
    </recommendedName>
</protein>